<organism evidence="1 2">
    <name type="scientific">Symbiodinium microadriaticum</name>
    <name type="common">Dinoflagellate</name>
    <name type="synonym">Zooxanthella microadriatica</name>
    <dbReference type="NCBI Taxonomy" id="2951"/>
    <lineage>
        <taxon>Eukaryota</taxon>
        <taxon>Sar</taxon>
        <taxon>Alveolata</taxon>
        <taxon>Dinophyceae</taxon>
        <taxon>Suessiales</taxon>
        <taxon>Symbiodiniaceae</taxon>
        <taxon>Symbiodinium</taxon>
    </lineage>
</organism>
<protein>
    <submittedName>
        <fullName evidence="1">Uncharacterized protein</fullName>
    </submittedName>
</protein>
<dbReference type="Proteomes" id="UP000186817">
    <property type="component" value="Unassembled WGS sequence"/>
</dbReference>
<gene>
    <name evidence="1" type="ORF">AK812_SmicGene18514</name>
</gene>
<accession>A0A1Q9DV45</accession>
<reference evidence="1 2" key="1">
    <citation type="submission" date="2016-02" db="EMBL/GenBank/DDBJ databases">
        <title>Genome analysis of coral dinoflagellate symbionts highlights evolutionary adaptations to a symbiotic lifestyle.</title>
        <authorList>
            <person name="Aranda M."/>
            <person name="Li Y."/>
            <person name="Liew Y.J."/>
            <person name="Baumgarten S."/>
            <person name="Simakov O."/>
            <person name="Wilson M."/>
            <person name="Piel J."/>
            <person name="Ashoor H."/>
            <person name="Bougouffa S."/>
            <person name="Bajic V.B."/>
            <person name="Ryu T."/>
            <person name="Ravasi T."/>
            <person name="Bayer T."/>
            <person name="Micklem G."/>
            <person name="Kim H."/>
            <person name="Bhak J."/>
            <person name="Lajeunesse T.C."/>
            <person name="Voolstra C.R."/>
        </authorList>
    </citation>
    <scope>NUCLEOTIDE SEQUENCE [LARGE SCALE GENOMIC DNA]</scope>
    <source>
        <strain evidence="1 2">CCMP2467</strain>
    </source>
</reference>
<evidence type="ECO:0000313" key="2">
    <source>
        <dbReference type="Proteomes" id="UP000186817"/>
    </source>
</evidence>
<dbReference type="AlphaFoldDB" id="A0A1Q9DV45"/>
<name>A0A1Q9DV45_SYMMI</name>
<sequence length="75" mass="8362">MVNPGPTTYICGQPWDIVLPPSISEERRTEVLEEVLVLRDAGVGSWAEVSGKPEQIGWLQLCGPFVEFCTWSGWL</sequence>
<proteinExistence type="predicted"/>
<comment type="caution">
    <text evidence="1">The sequence shown here is derived from an EMBL/GenBank/DDBJ whole genome shotgun (WGS) entry which is preliminary data.</text>
</comment>
<keyword evidence="2" id="KW-1185">Reference proteome</keyword>
<dbReference type="EMBL" id="LSRX01000378">
    <property type="protein sequence ID" value="OLP98998.1"/>
    <property type="molecule type" value="Genomic_DNA"/>
</dbReference>
<evidence type="ECO:0000313" key="1">
    <source>
        <dbReference type="EMBL" id="OLP98998.1"/>
    </source>
</evidence>